<dbReference type="Proteomes" id="UP000319502">
    <property type="component" value="Unassembled WGS sequence"/>
</dbReference>
<feature type="transmembrane region" description="Helical" evidence="4">
    <location>
        <begin position="148"/>
        <end position="167"/>
    </location>
</feature>
<feature type="compositionally biased region" description="Polar residues" evidence="3">
    <location>
        <begin position="394"/>
        <end position="408"/>
    </location>
</feature>
<feature type="transmembrane region" description="Helical" evidence="4">
    <location>
        <begin position="187"/>
        <end position="206"/>
    </location>
</feature>
<comment type="caution">
    <text evidence="6">The sequence shown here is derived from an EMBL/GenBank/DDBJ whole genome shotgun (WGS) entry which is preliminary data.</text>
</comment>
<dbReference type="PANTHER" id="PTHR45138:SF9">
    <property type="entry name" value="DIGUANYLATE CYCLASE DGCM-RELATED"/>
    <property type="match status" value="1"/>
</dbReference>
<dbReference type="PANTHER" id="PTHR45138">
    <property type="entry name" value="REGULATORY COMPONENTS OF SENSORY TRANSDUCTION SYSTEM"/>
    <property type="match status" value="1"/>
</dbReference>
<dbReference type="InterPro" id="IPR029787">
    <property type="entry name" value="Nucleotide_cyclase"/>
</dbReference>
<dbReference type="InterPro" id="IPR043128">
    <property type="entry name" value="Rev_trsase/Diguanyl_cyclase"/>
</dbReference>
<dbReference type="Gene3D" id="3.30.70.270">
    <property type="match status" value="1"/>
</dbReference>
<dbReference type="RefSeq" id="WP_144309277.1">
    <property type="nucleotide sequence ID" value="NZ_VMNK01000006.1"/>
</dbReference>
<dbReference type="CDD" id="cd01949">
    <property type="entry name" value="GGDEF"/>
    <property type="match status" value="1"/>
</dbReference>
<keyword evidence="4" id="KW-0472">Membrane</keyword>
<dbReference type="Pfam" id="PF00990">
    <property type="entry name" value="GGDEF"/>
    <property type="match status" value="1"/>
</dbReference>
<evidence type="ECO:0000313" key="7">
    <source>
        <dbReference type="Proteomes" id="UP000319502"/>
    </source>
</evidence>
<proteinExistence type="predicted"/>
<sequence>MEPHVPTMFLMTMVVAATMSVAVAAGASTTRRDGSFLWALAIALYVLAYALFSFRNHIDAVSSIIVANAVFSSIFATFTEALYQFQRRPAPHFWIWTPVAITLLSFTIFLDSFSARTILNGAISIAQIVPLLLLLNQGRKVTPGRGQYFVATGFILLVPLYILRVALTAMGKVGATSMLESDSLQTISYLSAAISLPLLGVGFLVMTKERAEEQNHVLATLDQLTGLANRRSMDEALDKEWRRAKRSGRPLTLTMIDVDLFKHYNDRYGHQAGDNCLKTFAQIIQQGLRRASDFPARYGGEEFMLILPDTDTSSANKLVEKLRKSLASQNIPHELSPTGRVTFSAGLAALENDTYPDLASLIRAADDAMYQAKQNGRDQVRTASGSPSPPESNPAISTQPPQPSAALT</sequence>
<gene>
    <name evidence="6" type="ORF">FHP91_09200</name>
</gene>
<feature type="transmembrane region" description="Helical" evidence="4">
    <location>
        <begin position="6"/>
        <end position="24"/>
    </location>
</feature>
<dbReference type="PROSITE" id="PS50887">
    <property type="entry name" value="GGDEF"/>
    <property type="match status" value="1"/>
</dbReference>
<keyword evidence="4" id="KW-0812">Transmembrane</keyword>
<evidence type="ECO:0000259" key="5">
    <source>
        <dbReference type="PROSITE" id="PS50887"/>
    </source>
</evidence>
<keyword evidence="4" id="KW-1133">Transmembrane helix</keyword>
<comment type="catalytic activity">
    <reaction evidence="2">
        <text>2 GTP = 3',3'-c-di-GMP + 2 diphosphate</text>
        <dbReference type="Rhea" id="RHEA:24898"/>
        <dbReference type="ChEBI" id="CHEBI:33019"/>
        <dbReference type="ChEBI" id="CHEBI:37565"/>
        <dbReference type="ChEBI" id="CHEBI:58805"/>
        <dbReference type="EC" id="2.7.7.65"/>
    </reaction>
</comment>
<evidence type="ECO:0000256" key="1">
    <source>
        <dbReference type="ARBA" id="ARBA00012528"/>
    </source>
</evidence>
<dbReference type="OrthoDB" id="9813903at2"/>
<name>A0A557QY43_9RHOO</name>
<dbReference type="NCBIfam" id="TIGR00254">
    <property type="entry name" value="GGDEF"/>
    <property type="match status" value="1"/>
</dbReference>
<dbReference type="GO" id="GO:0052621">
    <property type="term" value="F:diguanylate cyclase activity"/>
    <property type="evidence" value="ECO:0007669"/>
    <property type="project" value="UniProtKB-EC"/>
</dbReference>
<dbReference type="FunFam" id="3.30.70.270:FF:000001">
    <property type="entry name" value="Diguanylate cyclase domain protein"/>
    <property type="match status" value="1"/>
</dbReference>
<dbReference type="AlphaFoldDB" id="A0A557QY43"/>
<dbReference type="SUPFAM" id="SSF55073">
    <property type="entry name" value="Nucleotide cyclase"/>
    <property type="match status" value="1"/>
</dbReference>
<feature type="domain" description="GGDEF" evidence="5">
    <location>
        <begin position="249"/>
        <end position="385"/>
    </location>
</feature>
<dbReference type="InterPro" id="IPR050469">
    <property type="entry name" value="Diguanylate_Cyclase"/>
</dbReference>
<dbReference type="EC" id="2.7.7.65" evidence="1"/>
<evidence type="ECO:0000256" key="4">
    <source>
        <dbReference type="SAM" id="Phobius"/>
    </source>
</evidence>
<protein>
    <recommendedName>
        <fullName evidence="1">diguanylate cyclase</fullName>
        <ecNumber evidence="1">2.7.7.65</ecNumber>
    </recommendedName>
</protein>
<dbReference type="EMBL" id="VMNK01000006">
    <property type="protein sequence ID" value="TVO57827.1"/>
    <property type="molecule type" value="Genomic_DNA"/>
</dbReference>
<feature type="region of interest" description="Disordered" evidence="3">
    <location>
        <begin position="371"/>
        <end position="408"/>
    </location>
</feature>
<dbReference type="InterPro" id="IPR000160">
    <property type="entry name" value="GGDEF_dom"/>
</dbReference>
<feature type="transmembrane region" description="Helical" evidence="4">
    <location>
        <begin position="60"/>
        <end position="81"/>
    </location>
</feature>
<feature type="transmembrane region" description="Helical" evidence="4">
    <location>
        <begin position="36"/>
        <end position="54"/>
    </location>
</feature>
<evidence type="ECO:0000256" key="3">
    <source>
        <dbReference type="SAM" id="MobiDB-lite"/>
    </source>
</evidence>
<evidence type="ECO:0000313" key="6">
    <source>
        <dbReference type="EMBL" id="TVO57827.1"/>
    </source>
</evidence>
<keyword evidence="7" id="KW-1185">Reference proteome</keyword>
<evidence type="ECO:0000256" key="2">
    <source>
        <dbReference type="ARBA" id="ARBA00034247"/>
    </source>
</evidence>
<accession>A0A557QY43</accession>
<dbReference type="SMART" id="SM00267">
    <property type="entry name" value="GGDEF"/>
    <property type="match status" value="1"/>
</dbReference>
<feature type="transmembrane region" description="Helical" evidence="4">
    <location>
        <begin position="118"/>
        <end position="136"/>
    </location>
</feature>
<reference evidence="6 7" key="1">
    <citation type="submission" date="2019-07" db="EMBL/GenBank/DDBJ databases">
        <title>The pathways for chlorine oxyanion respiration interact through the shared metabolite chlorate.</title>
        <authorList>
            <person name="Barnum T.P."/>
            <person name="Cheng Y."/>
            <person name="Hill K.A."/>
            <person name="Lucas L.N."/>
            <person name="Carlson H.K."/>
            <person name="Coates J.D."/>
        </authorList>
    </citation>
    <scope>NUCLEOTIDE SEQUENCE [LARGE SCALE GENOMIC DNA]</scope>
    <source>
        <strain evidence="6 7">SFB-3</strain>
    </source>
</reference>
<organism evidence="6 7">
    <name type="scientific">Denitromonas halophila</name>
    <dbReference type="NCBI Taxonomy" id="1629404"/>
    <lineage>
        <taxon>Bacteria</taxon>
        <taxon>Pseudomonadati</taxon>
        <taxon>Pseudomonadota</taxon>
        <taxon>Betaproteobacteria</taxon>
        <taxon>Rhodocyclales</taxon>
        <taxon>Zoogloeaceae</taxon>
        <taxon>Denitromonas</taxon>
    </lineage>
</organism>
<feature type="transmembrane region" description="Helical" evidence="4">
    <location>
        <begin position="93"/>
        <end position="112"/>
    </location>
</feature>